<evidence type="ECO:0000313" key="2">
    <source>
        <dbReference type="Proteomes" id="UP000640052"/>
    </source>
</evidence>
<keyword evidence="2" id="KW-1185">Reference proteome</keyword>
<name>A0A919Q964_9ACTN</name>
<dbReference type="AlphaFoldDB" id="A0A919Q964"/>
<dbReference type="RefSeq" id="WP_204039814.1">
    <property type="nucleotide sequence ID" value="NZ_BOOA01000007.1"/>
</dbReference>
<organism evidence="1 2">
    <name type="scientific">Acrocarpospora phusangensis</name>
    <dbReference type="NCBI Taxonomy" id="1070424"/>
    <lineage>
        <taxon>Bacteria</taxon>
        <taxon>Bacillati</taxon>
        <taxon>Actinomycetota</taxon>
        <taxon>Actinomycetes</taxon>
        <taxon>Streptosporangiales</taxon>
        <taxon>Streptosporangiaceae</taxon>
        <taxon>Acrocarpospora</taxon>
    </lineage>
</organism>
<comment type="caution">
    <text evidence="1">The sequence shown here is derived from an EMBL/GenBank/DDBJ whole genome shotgun (WGS) entry which is preliminary data.</text>
</comment>
<reference evidence="1" key="1">
    <citation type="submission" date="2021-01" db="EMBL/GenBank/DDBJ databases">
        <title>Whole genome shotgun sequence of Acrocarpospora phusangensis NBRC 108782.</title>
        <authorList>
            <person name="Komaki H."/>
            <person name="Tamura T."/>
        </authorList>
    </citation>
    <scope>NUCLEOTIDE SEQUENCE</scope>
    <source>
        <strain evidence="1">NBRC 108782</strain>
    </source>
</reference>
<dbReference type="Proteomes" id="UP000640052">
    <property type="component" value="Unassembled WGS sequence"/>
</dbReference>
<protein>
    <submittedName>
        <fullName evidence="1">Uncharacterized protein</fullName>
    </submittedName>
</protein>
<sequence>MGRIYAVPFTGTITAAGGNVDIWSFQPADDLPCCLRGFRLGNRSEVGDAAEESLELTVKRLLATVTIGSGGGSVTPEEVGRSNQAPSFTARANDTTVATTNGTTETVEELAWNIRNSPYEIWYPDPKFAPAFVQGEALVIRQETTAADDYTFCGTAWVEEGLG</sequence>
<dbReference type="EMBL" id="BOOA01000007">
    <property type="protein sequence ID" value="GIH22995.1"/>
    <property type="molecule type" value="Genomic_DNA"/>
</dbReference>
<gene>
    <name evidence="1" type="ORF">Aph01nite_13050</name>
</gene>
<accession>A0A919Q964</accession>
<evidence type="ECO:0000313" key="1">
    <source>
        <dbReference type="EMBL" id="GIH22995.1"/>
    </source>
</evidence>
<proteinExistence type="predicted"/>